<dbReference type="EMBL" id="SHPX01000002">
    <property type="protein sequence ID" value="TCD98997.1"/>
    <property type="molecule type" value="Genomic_DNA"/>
</dbReference>
<dbReference type="AlphaFoldDB" id="A0A087B129"/>
<evidence type="ECO:0000313" key="12">
    <source>
        <dbReference type="Proteomes" id="UP000291814"/>
    </source>
</evidence>
<evidence type="ECO:0000313" key="8">
    <source>
        <dbReference type="EMBL" id="TCF41075.1"/>
    </source>
</evidence>
<dbReference type="Pfam" id="PF05893">
    <property type="entry name" value="LuxC"/>
    <property type="match status" value="1"/>
</dbReference>
<dbReference type="CDD" id="cd07080">
    <property type="entry name" value="ALDH_Acyl-CoA-Red_LuxC"/>
    <property type="match status" value="1"/>
</dbReference>
<dbReference type="Proteomes" id="UP000663812">
    <property type="component" value="Unassembled WGS sequence"/>
</dbReference>
<evidence type="ECO:0000313" key="16">
    <source>
        <dbReference type="Proteomes" id="UP000293441"/>
    </source>
</evidence>
<dbReference type="GeneID" id="69577372"/>
<gene>
    <name evidence="3" type="ORF">MCC00316_08010</name>
    <name evidence="4" type="ORF">MCC10009_0121</name>
    <name evidence="5" type="ORF">MCC10015_0224</name>
    <name evidence="6" type="ORF">MCC10070_0150</name>
    <name evidence="7" type="ORF">MCC10083_0132</name>
    <name evidence="8" type="ORF">MCC10100_0148</name>
    <name evidence="9" type="ORF">MCC10102_0130</name>
    <name evidence="10" type="ORF">MCC10113_0124</name>
</gene>
<sequence>MPTVDESVSQAIDVFHLPSGVDVSDYEIYEVATSDGVKRLRYPRLDGSKVTSLAKQLVDVRNRTLAAMSVNDILDIVADAAQLWADPDFELRRQAELLIPAITGYEPDMVRIELKRYMRQFRRRELLRFLDSEIGQPSMLDEFRPNKAGGYSKYVGPALTYQVFSSNVPGIPVWSMAMTLLVKGAILGKSSFSEPVMPAFFARSIAMVNSDLADAIAVVPWKGGSQQLEDSAIDAADAVIVYGSSQTTKLIAGKVAGSKPCLGYGAKVGLAFIGREALRPDTYADTVHRVAVDIATYDQQSCLAPQTVFVETDGALTPREVAQLLGGELENQQRKYPRSVLSDAENVAIQRARTDAEMRALMGGKAAVFASGHSTAWSVLYRELDGSGADEDVASLMSPLNRTVNVVAVPDLLDAARRLTSCRGWLQSCGVAVDSTRLFGLADTLAEVGVNRICPLGEMDRAKSGWHHDGGFNLIDLLRAVDVERGSDAYSDSFDMDME</sequence>
<dbReference type="PIRSF" id="PIRSF009414">
    <property type="entry name" value="LuxC"/>
    <property type="match status" value="1"/>
</dbReference>
<comment type="catalytic activity">
    <reaction evidence="2">
        <text>a long-chain fatty aldehyde + NADP(+) + CoA = a long-chain fatty acyl-CoA + NADPH + H(+)</text>
        <dbReference type="Rhea" id="RHEA:15437"/>
        <dbReference type="ChEBI" id="CHEBI:15378"/>
        <dbReference type="ChEBI" id="CHEBI:17176"/>
        <dbReference type="ChEBI" id="CHEBI:57287"/>
        <dbReference type="ChEBI" id="CHEBI:57783"/>
        <dbReference type="ChEBI" id="CHEBI:58349"/>
        <dbReference type="ChEBI" id="CHEBI:83139"/>
        <dbReference type="EC" id="1.2.1.50"/>
    </reaction>
</comment>
<evidence type="ECO:0000313" key="17">
    <source>
        <dbReference type="Proteomes" id="UP000294241"/>
    </source>
</evidence>
<evidence type="ECO:0000313" key="13">
    <source>
        <dbReference type="Proteomes" id="UP000291881"/>
    </source>
</evidence>
<evidence type="ECO:0000313" key="10">
    <source>
        <dbReference type="EMBL" id="TCF60359.1"/>
    </source>
</evidence>
<dbReference type="Proteomes" id="UP000291814">
    <property type="component" value="Unassembled WGS sequence"/>
</dbReference>
<dbReference type="GO" id="GO:0008218">
    <property type="term" value="P:bioluminescence"/>
    <property type="evidence" value="ECO:0007669"/>
    <property type="project" value="InterPro"/>
</dbReference>
<dbReference type="Proteomes" id="UP000292478">
    <property type="component" value="Unassembled WGS sequence"/>
</dbReference>
<name>A0A087B129_BIFLL</name>
<proteinExistence type="inferred from homology"/>
<dbReference type="Proteomes" id="UP000294241">
    <property type="component" value="Unassembled WGS sequence"/>
</dbReference>
<dbReference type="EMBL" id="SHSD01000004">
    <property type="protein sequence ID" value="TCF12439.1"/>
    <property type="molecule type" value="Genomic_DNA"/>
</dbReference>
<evidence type="ECO:0000313" key="11">
    <source>
        <dbReference type="Proteomes" id="UP000291226"/>
    </source>
</evidence>
<dbReference type="EMBL" id="BNHC01000004">
    <property type="protein sequence ID" value="GHM72511.1"/>
    <property type="molecule type" value="Genomic_DNA"/>
</dbReference>
<dbReference type="EC" id="1.2.1.50" evidence="2"/>
<dbReference type="RefSeq" id="WP_007057589.1">
    <property type="nucleotide sequence ID" value="NZ_BCYI01000072.1"/>
</dbReference>
<organism evidence="6 12">
    <name type="scientific">Bifidobacterium longum subsp. longum</name>
    <dbReference type="NCBI Taxonomy" id="1679"/>
    <lineage>
        <taxon>Bacteria</taxon>
        <taxon>Bacillati</taxon>
        <taxon>Actinomycetota</taxon>
        <taxon>Actinomycetes</taxon>
        <taxon>Bifidobacteriales</taxon>
        <taxon>Bifidobacteriaceae</taxon>
        <taxon>Bifidobacterium</taxon>
    </lineage>
</organism>
<dbReference type="Proteomes" id="UP000291881">
    <property type="component" value="Unassembled WGS sequence"/>
</dbReference>
<dbReference type="InterPro" id="IPR008670">
    <property type="entry name" value="CoA_reduct_LuxC"/>
</dbReference>
<evidence type="ECO:0000313" key="5">
    <source>
        <dbReference type="EMBL" id="TCD98997.1"/>
    </source>
</evidence>
<dbReference type="GO" id="GO:0003995">
    <property type="term" value="F:acyl-CoA dehydrogenase activity"/>
    <property type="evidence" value="ECO:0007669"/>
    <property type="project" value="InterPro"/>
</dbReference>
<dbReference type="Proteomes" id="UP000292692">
    <property type="component" value="Unassembled WGS sequence"/>
</dbReference>
<reference evidence="11 12" key="1">
    <citation type="journal article" date="2018" name="Sci. Rep.">
        <title>Genomic diversity and distribution of Bifidobacterium longum subsp. longum across the human lifespan.</title>
        <authorList>
            <person name="Odamaki T."/>
            <person name="Bottacini F."/>
            <person name="Kato K."/>
            <person name="Mitsuyama E."/>
            <person name="Yoshida K."/>
            <person name="Horigome A."/>
            <person name="Xiao J.Z."/>
            <person name="van Sinderen D."/>
        </authorList>
    </citation>
    <scope>NUCLEOTIDE SEQUENCE [LARGE SCALE GENOMIC DNA]</scope>
    <source>
        <strain evidence="4 13">MCC10009</strain>
        <strain evidence="5 16">MCC10015</strain>
        <strain evidence="6 12">MCC10070</strain>
        <strain evidence="7 11">MCC10083</strain>
        <strain evidence="8 17">MCC10100</strain>
        <strain evidence="9 15">MCC10102</strain>
        <strain evidence="10 14">MCC10113</strain>
    </source>
</reference>
<evidence type="ECO:0000313" key="4">
    <source>
        <dbReference type="EMBL" id="TCD87279.1"/>
    </source>
</evidence>
<comment type="caution">
    <text evidence="6">The sequence shown here is derived from an EMBL/GenBank/DDBJ whole genome shotgun (WGS) entry which is preliminary data.</text>
</comment>
<dbReference type="Proteomes" id="UP000291226">
    <property type="component" value="Unassembled WGS sequence"/>
</dbReference>
<evidence type="ECO:0000313" key="3">
    <source>
        <dbReference type="EMBL" id="GHM72511.1"/>
    </source>
</evidence>
<dbReference type="SUPFAM" id="SSF53720">
    <property type="entry name" value="ALDH-like"/>
    <property type="match status" value="1"/>
</dbReference>
<reference evidence="3" key="3">
    <citation type="journal article" date="2021" name="Appl. Environ. Microbiol.">
        <title>Novel 3-O-alpha-d-Galactosyl-alpha-l-Arabinofuranosidase for the Assimilation of Gum Arabic Arabinogalactan Protein in Bifidobacterium longum subsp. longum.</title>
        <authorList>
            <person name="Sasaki Y."/>
            <person name="Horigome A."/>
            <person name="Odamaki T."/>
            <person name="Xiao J.Z."/>
            <person name="Ishiwata A."/>
            <person name="Ito Y."/>
            <person name="Kitahara K."/>
            <person name="Fujita K."/>
        </authorList>
    </citation>
    <scope>NUCLEOTIDE SEQUENCE</scope>
    <source>
        <strain evidence="3">MCC00316</strain>
    </source>
</reference>
<dbReference type="EMBL" id="SHTC01000004">
    <property type="protein sequence ID" value="TCF60359.1"/>
    <property type="molecule type" value="Genomic_DNA"/>
</dbReference>
<dbReference type="EMBL" id="SHPS01000001">
    <property type="protein sequence ID" value="TCD87279.1"/>
    <property type="molecule type" value="Genomic_DNA"/>
</dbReference>
<dbReference type="InterPro" id="IPR016161">
    <property type="entry name" value="Ald_DH/histidinol_DH"/>
</dbReference>
<dbReference type="EMBL" id="SHST01000010">
    <property type="protein sequence ID" value="TCF41075.1"/>
    <property type="molecule type" value="Genomic_DNA"/>
</dbReference>
<keyword evidence="1 2" id="KW-0521">NADP</keyword>
<evidence type="ECO:0000313" key="14">
    <source>
        <dbReference type="Proteomes" id="UP000292478"/>
    </source>
</evidence>
<evidence type="ECO:0000256" key="2">
    <source>
        <dbReference type="PIRNR" id="PIRNR009414"/>
    </source>
</evidence>
<accession>A0A087B129</accession>
<evidence type="ECO:0000313" key="15">
    <source>
        <dbReference type="Proteomes" id="UP000292692"/>
    </source>
</evidence>
<dbReference type="EMBL" id="SHRR01000002">
    <property type="protein sequence ID" value="TCE88774.1"/>
    <property type="molecule type" value="Genomic_DNA"/>
</dbReference>
<keyword evidence="2" id="KW-0560">Oxidoreductase</keyword>
<dbReference type="EMBL" id="SHSV01000002">
    <property type="protein sequence ID" value="TCF47827.1"/>
    <property type="molecule type" value="Genomic_DNA"/>
</dbReference>
<comment type="similarity">
    <text evidence="2">Belongs to the LuxC family.</text>
</comment>
<reference evidence="6" key="2">
    <citation type="submission" date="2019-02" db="EMBL/GenBank/DDBJ databases">
        <authorList>
            <person name="Odamaki T."/>
        </authorList>
    </citation>
    <scope>NUCLEOTIDE SEQUENCE</scope>
    <source>
        <strain evidence="4">MCC10009</strain>
        <strain evidence="5">MCC10015</strain>
        <strain evidence="6">MCC10070</strain>
        <strain evidence="7">MCC10083</strain>
        <strain evidence="8">MCC10100</strain>
        <strain evidence="9">MCC10102</strain>
        <strain evidence="10">MCC10113</strain>
    </source>
</reference>
<dbReference type="Proteomes" id="UP000293441">
    <property type="component" value="Unassembled WGS sequence"/>
</dbReference>
<dbReference type="GO" id="GO:0050062">
    <property type="term" value="F:long-chain-fatty-acyl-CoA reductase activity"/>
    <property type="evidence" value="ECO:0007669"/>
    <property type="project" value="UniProtKB-EC"/>
</dbReference>
<evidence type="ECO:0000256" key="1">
    <source>
        <dbReference type="ARBA" id="ARBA00022857"/>
    </source>
</evidence>
<evidence type="ECO:0000313" key="6">
    <source>
        <dbReference type="EMBL" id="TCE88774.1"/>
    </source>
</evidence>
<evidence type="ECO:0000313" key="9">
    <source>
        <dbReference type="EMBL" id="TCF47827.1"/>
    </source>
</evidence>
<evidence type="ECO:0000313" key="7">
    <source>
        <dbReference type="EMBL" id="TCF12439.1"/>
    </source>
</evidence>
<protein>
    <recommendedName>
        <fullName evidence="2">Acyl-CoA reductase</fullName>
        <ecNumber evidence="2">1.2.1.50</ecNumber>
    </recommendedName>
</protein>